<dbReference type="EMBL" id="SOAZ01000001">
    <property type="protein sequence ID" value="TDT63679.1"/>
    <property type="molecule type" value="Genomic_DNA"/>
</dbReference>
<feature type="transmembrane region" description="Helical" evidence="6">
    <location>
        <begin position="45"/>
        <end position="66"/>
    </location>
</feature>
<feature type="transmembrane region" description="Helical" evidence="6">
    <location>
        <begin position="156"/>
        <end position="178"/>
    </location>
</feature>
<dbReference type="GO" id="GO:0006865">
    <property type="term" value="P:amino acid transport"/>
    <property type="evidence" value="ECO:0007669"/>
    <property type="project" value="InterPro"/>
</dbReference>
<proteinExistence type="predicted"/>
<dbReference type="GO" id="GO:0005886">
    <property type="term" value="C:plasma membrane"/>
    <property type="evidence" value="ECO:0007669"/>
    <property type="project" value="UniProtKB-SubCell"/>
</dbReference>
<feature type="transmembrane region" description="Helical" evidence="6">
    <location>
        <begin position="117"/>
        <end position="136"/>
    </location>
</feature>
<dbReference type="PANTHER" id="PTHR38825:SF2">
    <property type="entry name" value="LYSINE TRANSPORTER LYSE"/>
    <property type="match status" value="1"/>
</dbReference>
<evidence type="ECO:0000256" key="1">
    <source>
        <dbReference type="ARBA" id="ARBA00004651"/>
    </source>
</evidence>
<dbReference type="InterPro" id="IPR001123">
    <property type="entry name" value="LeuE-type"/>
</dbReference>
<keyword evidence="2" id="KW-1003">Cell membrane</keyword>
<feature type="transmembrane region" description="Helical" evidence="6">
    <location>
        <begin position="6"/>
        <end position="25"/>
    </location>
</feature>
<evidence type="ECO:0000256" key="2">
    <source>
        <dbReference type="ARBA" id="ARBA00022475"/>
    </source>
</evidence>
<sequence>MDKFLLLIRAVFSGLLTGLLVSIPLGPAGLESIKRTISRGYKEGFMVSLGAISGDTLDIVLINFGLYNLLSGHKRTEAVFWIISGIVLTIIGYLSVKGDERVKKLETDPDVIKNKKLRSMPFIVGFLIVVSNPLTHSLWFTMSGTVIRVWHYRGALPYYIFIASIVAGMIIWFSLLNFLVLKGHKKLSISSSNKISTVLMWVILIVGIVFIIFGTYTLIFV</sequence>
<gene>
    <name evidence="7" type="ORF">EDD71_101106</name>
</gene>
<keyword evidence="3 6" id="KW-0812">Transmembrane</keyword>
<evidence type="ECO:0000256" key="6">
    <source>
        <dbReference type="SAM" id="Phobius"/>
    </source>
</evidence>
<keyword evidence="8" id="KW-1185">Reference proteome</keyword>
<dbReference type="AlphaFoldDB" id="A0A4R7KUE0"/>
<accession>A0A4R7KUE0</accession>
<comment type="subcellular location">
    <subcellularLocation>
        <location evidence="1">Cell membrane</location>
        <topology evidence="1">Multi-pass membrane protein</topology>
    </subcellularLocation>
</comment>
<dbReference type="PANTHER" id="PTHR38825">
    <property type="entry name" value="LYSINE EXPORTER PROTEIN (LYSE/YGGA)"/>
    <property type="match status" value="1"/>
</dbReference>
<feature type="transmembrane region" description="Helical" evidence="6">
    <location>
        <begin position="78"/>
        <end position="96"/>
    </location>
</feature>
<evidence type="ECO:0000313" key="8">
    <source>
        <dbReference type="Proteomes" id="UP000295325"/>
    </source>
</evidence>
<dbReference type="Pfam" id="PF01810">
    <property type="entry name" value="LysE"/>
    <property type="match status" value="1"/>
</dbReference>
<keyword evidence="5 6" id="KW-0472">Membrane</keyword>
<evidence type="ECO:0000313" key="7">
    <source>
        <dbReference type="EMBL" id="TDT63679.1"/>
    </source>
</evidence>
<protein>
    <submittedName>
        <fullName evidence="7">Threonine/homoserine/homoserine lactone efflux protein</fullName>
    </submittedName>
</protein>
<evidence type="ECO:0000256" key="3">
    <source>
        <dbReference type="ARBA" id="ARBA00022692"/>
    </source>
</evidence>
<dbReference type="OrthoDB" id="7874789at2"/>
<dbReference type="RefSeq" id="WP_133626799.1">
    <property type="nucleotide sequence ID" value="NZ_SOAZ01000001.1"/>
</dbReference>
<name>A0A4R7KUE0_9CLOT</name>
<dbReference type="Proteomes" id="UP000295325">
    <property type="component" value="Unassembled WGS sequence"/>
</dbReference>
<keyword evidence="4 6" id="KW-1133">Transmembrane helix</keyword>
<reference evidence="7 8" key="1">
    <citation type="submission" date="2019-03" db="EMBL/GenBank/DDBJ databases">
        <title>Genomic Encyclopedia of Type Strains, Phase IV (KMG-IV): sequencing the most valuable type-strain genomes for metagenomic binning, comparative biology and taxonomic classification.</title>
        <authorList>
            <person name="Goeker M."/>
        </authorList>
    </citation>
    <scope>NUCLEOTIDE SEQUENCE [LARGE SCALE GENOMIC DNA]</scope>
    <source>
        <strain evidence="7 8">DSM 24455</strain>
    </source>
</reference>
<comment type="caution">
    <text evidence="7">The sequence shown here is derived from an EMBL/GenBank/DDBJ whole genome shotgun (WGS) entry which is preliminary data.</text>
</comment>
<evidence type="ECO:0000256" key="5">
    <source>
        <dbReference type="ARBA" id="ARBA00023136"/>
    </source>
</evidence>
<evidence type="ECO:0000256" key="4">
    <source>
        <dbReference type="ARBA" id="ARBA00022989"/>
    </source>
</evidence>
<organism evidence="7 8">
    <name type="scientific">Fonticella tunisiensis</name>
    <dbReference type="NCBI Taxonomy" id="1096341"/>
    <lineage>
        <taxon>Bacteria</taxon>
        <taxon>Bacillati</taxon>
        <taxon>Bacillota</taxon>
        <taxon>Clostridia</taxon>
        <taxon>Eubacteriales</taxon>
        <taxon>Clostridiaceae</taxon>
        <taxon>Fonticella</taxon>
    </lineage>
</organism>
<feature type="transmembrane region" description="Helical" evidence="6">
    <location>
        <begin position="198"/>
        <end position="219"/>
    </location>
</feature>